<proteinExistence type="predicted"/>
<sequence length="70" mass="8546">EVVPELRSATDDSGMPRYVKLRWERQVVHMLDWQGKLWVNFSEMPDLLERQGEPMVQLGWRRWLRKLRPL</sequence>
<evidence type="ECO:0000313" key="2">
    <source>
        <dbReference type="Proteomes" id="UP000270834"/>
    </source>
</evidence>
<organism evidence="1 2">
    <name type="scientific">Pseudomonas aeruginosa</name>
    <dbReference type="NCBI Taxonomy" id="287"/>
    <lineage>
        <taxon>Bacteria</taxon>
        <taxon>Pseudomonadati</taxon>
        <taxon>Pseudomonadota</taxon>
        <taxon>Gammaproteobacteria</taxon>
        <taxon>Pseudomonadales</taxon>
        <taxon>Pseudomonadaceae</taxon>
        <taxon>Pseudomonas</taxon>
    </lineage>
</organism>
<evidence type="ECO:0000313" key="1">
    <source>
        <dbReference type="EMBL" id="RMS59442.1"/>
    </source>
</evidence>
<gene>
    <name evidence="1" type="ORF">ALP65_03048</name>
</gene>
<dbReference type="Proteomes" id="UP000270834">
    <property type="component" value="Unassembled WGS sequence"/>
</dbReference>
<dbReference type="AlphaFoldDB" id="A0A3M5EBD0"/>
<comment type="caution">
    <text evidence="1">The sequence shown here is derived from an EMBL/GenBank/DDBJ whole genome shotgun (WGS) entry which is preliminary data.</text>
</comment>
<dbReference type="EMBL" id="RBSQ01000377">
    <property type="protein sequence ID" value="RMS59442.1"/>
    <property type="molecule type" value="Genomic_DNA"/>
</dbReference>
<feature type="non-terminal residue" evidence="1">
    <location>
        <position position="1"/>
    </location>
</feature>
<accession>A0A3M5EBD0</accession>
<protein>
    <submittedName>
        <fullName evidence="1">Uncharacterized protein</fullName>
    </submittedName>
</protein>
<name>A0A3M5EBD0_PSEAI</name>
<reference evidence="1 2" key="1">
    <citation type="submission" date="2018-08" db="EMBL/GenBank/DDBJ databases">
        <title>Recombination of ecologically and evolutionarily significant loci maintains genetic cohesion in the Pseudomonas syringae species complex.</title>
        <authorList>
            <person name="Dillon M."/>
            <person name="Thakur S."/>
            <person name="Almeida R.N.D."/>
            <person name="Weir B.S."/>
            <person name="Guttman D.S."/>
        </authorList>
    </citation>
    <scope>NUCLEOTIDE SEQUENCE [LARGE SCALE GENOMIC DNA]</scope>
    <source>
        <strain evidence="1 2">ICMP 7846</strain>
    </source>
</reference>